<dbReference type="Gene3D" id="3.40.50.150">
    <property type="entry name" value="Vaccinia Virus protein VP39"/>
    <property type="match status" value="1"/>
</dbReference>
<dbReference type="GO" id="GO:0032259">
    <property type="term" value="P:methylation"/>
    <property type="evidence" value="ECO:0007669"/>
    <property type="project" value="UniProtKB-KW"/>
</dbReference>
<keyword evidence="2" id="KW-0808">Transferase</keyword>
<dbReference type="Proteomes" id="UP000249363">
    <property type="component" value="Unassembled WGS sequence"/>
</dbReference>
<dbReference type="AlphaFoldDB" id="A0A364KKP5"/>
<accession>A0A364KKP5</accession>
<evidence type="ECO:0000256" key="2">
    <source>
        <dbReference type="ARBA" id="ARBA00022679"/>
    </source>
</evidence>
<feature type="domain" description="O-methyltransferase C-terminal" evidence="5">
    <location>
        <begin position="163"/>
        <end position="309"/>
    </location>
</feature>
<comment type="caution">
    <text evidence="6">The sequence shown here is derived from an EMBL/GenBank/DDBJ whole genome shotgun (WGS) entry which is preliminary data.</text>
</comment>
<dbReference type="InterPro" id="IPR029063">
    <property type="entry name" value="SAM-dependent_MTases_sf"/>
</dbReference>
<keyword evidence="1" id="KW-0489">Methyltransferase</keyword>
<feature type="active site" description="Proton acceptor" evidence="4">
    <location>
        <position position="238"/>
    </location>
</feature>
<dbReference type="Pfam" id="PF00891">
    <property type="entry name" value="Methyltransf_2"/>
    <property type="match status" value="1"/>
</dbReference>
<proteinExistence type="predicted"/>
<name>A0A364KKP5_TALAM</name>
<evidence type="ECO:0000259" key="5">
    <source>
        <dbReference type="Pfam" id="PF00891"/>
    </source>
</evidence>
<dbReference type="RefSeq" id="XP_040728634.1">
    <property type="nucleotide sequence ID" value="XM_040873309.1"/>
</dbReference>
<dbReference type="PANTHER" id="PTHR43712">
    <property type="entry name" value="PUTATIVE (AFU_ORTHOLOGUE AFUA_4G14580)-RELATED"/>
    <property type="match status" value="1"/>
</dbReference>
<evidence type="ECO:0000313" key="6">
    <source>
        <dbReference type="EMBL" id="RAO64117.1"/>
    </source>
</evidence>
<reference evidence="6 7" key="1">
    <citation type="journal article" date="2017" name="Biotechnol. Biofuels">
        <title>Differential beta-glucosidase expression as a function of carbon source availability in Talaromyces amestolkiae: a genomic and proteomic approach.</title>
        <authorList>
            <person name="de Eugenio L.I."/>
            <person name="Mendez-Liter J.A."/>
            <person name="Nieto-Dominguez M."/>
            <person name="Alonso L."/>
            <person name="Gil-Munoz J."/>
            <person name="Barriuso J."/>
            <person name="Prieto A."/>
            <person name="Martinez M.J."/>
        </authorList>
    </citation>
    <scope>NUCLEOTIDE SEQUENCE [LARGE SCALE GENOMIC DNA]</scope>
    <source>
        <strain evidence="6 7">CIB</strain>
    </source>
</reference>
<keyword evidence="7" id="KW-1185">Reference proteome</keyword>
<evidence type="ECO:0000256" key="4">
    <source>
        <dbReference type="PIRSR" id="PIRSR005739-1"/>
    </source>
</evidence>
<organism evidence="6 7">
    <name type="scientific">Talaromyces amestolkiae</name>
    <dbReference type="NCBI Taxonomy" id="1196081"/>
    <lineage>
        <taxon>Eukaryota</taxon>
        <taxon>Fungi</taxon>
        <taxon>Dikarya</taxon>
        <taxon>Ascomycota</taxon>
        <taxon>Pezizomycotina</taxon>
        <taxon>Eurotiomycetes</taxon>
        <taxon>Eurotiomycetidae</taxon>
        <taxon>Eurotiales</taxon>
        <taxon>Trichocomaceae</taxon>
        <taxon>Talaromyces</taxon>
        <taxon>Talaromyces sect. Talaromyces</taxon>
    </lineage>
</organism>
<gene>
    <name evidence="6" type="ORF">BHQ10_000129</name>
</gene>
<dbReference type="InterPro" id="IPR036390">
    <property type="entry name" value="WH_DNA-bd_sf"/>
</dbReference>
<dbReference type="SUPFAM" id="SSF53335">
    <property type="entry name" value="S-adenosyl-L-methionine-dependent methyltransferases"/>
    <property type="match status" value="1"/>
</dbReference>
<dbReference type="GeneID" id="63789346"/>
<dbReference type="SUPFAM" id="SSF46785">
    <property type="entry name" value="Winged helix' DNA-binding domain"/>
    <property type="match status" value="1"/>
</dbReference>
<dbReference type="GO" id="GO:0008171">
    <property type="term" value="F:O-methyltransferase activity"/>
    <property type="evidence" value="ECO:0007669"/>
    <property type="project" value="InterPro"/>
</dbReference>
<dbReference type="OrthoDB" id="1535081at2759"/>
<dbReference type="PANTHER" id="PTHR43712:SF1">
    <property type="entry name" value="HYPOTHETICAL O-METHYLTRANSFERASE (EUROFUNG)-RELATED"/>
    <property type="match status" value="1"/>
</dbReference>
<evidence type="ECO:0000256" key="3">
    <source>
        <dbReference type="ARBA" id="ARBA00022691"/>
    </source>
</evidence>
<keyword evidence="3" id="KW-0949">S-adenosyl-L-methionine</keyword>
<dbReference type="Gene3D" id="1.10.10.10">
    <property type="entry name" value="Winged helix-like DNA-binding domain superfamily/Winged helix DNA-binding domain"/>
    <property type="match status" value="1"/>
</dbReference>
<dbReference type="PIRSF" id="PIRSF005739">
    <property type="entry name" value="O-mtase"/>
    <property type="match status" value="1"/>
</dbReference>
<evidence type="ECO:0000313" key="7">
    <source>
        <dbReference type="Proteomes" id="UP000249363"/>
    </source>
</evidence>
<sequence>MGIFQMVNDIGQADFTIDEIASYSGADPVLIERIMRSLIVSGLFTVTPGNSYKPNDSVKGLCEGGALKNMITFIHDVTALISQKLPEFLAITGYQNPKNVNLCPFQYSFNTEDRFYDWLAAKPMLYKAFCGMMEATEKLVLRWLDIFPASKRFESYRGPGATRMLQLVDVAGGIGHNLQYLLDEIPDLKANLVLQDVPEVLKNKVDTNKGEIQIMPHDIFQPQPIKGADVYVLRRVLHNWPDNECQQILGHIRDAMESNSILLIHDRIFPENGGEISSADVSLDLSMMMLFGSMERTEKQFTTLLQSVGLELVHIWKAEKEARCQEGVIEVTRSKG</sequence>
<dbReference type="EMBL" id="MIKG01000001">
    <property type="protein sequence ID" value="RAO64117.1"/>
    <property type="molecule type" value="Genomic_DNA"/>
</dbReference>
<dbReference type="InterPro" id="IPR001077">
    <property type="entry name" value="COMT_C"/>
</dbReference>
<dbReference type="PROSITE" id="PS51683">
    <property type="entry name" value="SAM_OMT_II"/>
    <property type="match status" value="1"/>
</dbReference>
<dbReference type="InterPro" id="IPR016461">
    <property type="entry name" value="COMT-like"/>
</dbReference>
<dbReference type="InterPro" id="IPR036388">
    <property type="entry name" value="WH-like_DNA-bd_sf"/>
</dbReference>
<evidence type="ECO:0000256" key="1">
    <source>
        <dbReference type="ARBA" id="ARBA00022603"/>
    </source>
</evidence>
<protein>
    <recommendedName>
        <fullName evidence="5">O-methyltransferase C-terminal domain-containing protein</fullName>
    </recommendedName>
</protein>